<dbReference type="CDD" id="cd03809">
    <property type="entry name" value="GT4_MtfB-like"/>
    <property type="match status" value="1"/>
</dbReference>
<organism evidence="5 6">
    <name type="scientific">Mycetocola reblochoni</name>
    <dbReference type="NCBI Taxonomy" id="331618"/>
    <lineage>
        <taxon>Bacteria</taxon>
        <taxon>Bacillati</taxon>
        <taxon>Actinomycetota</taxon>
        <taxon>Actinomycetes</taxon>
        <taxon>Micrococcales</taxon>
        <taxon>Microbacteriaceae</taxon>
        <taxon>Mycetocola</taxon>
    </lineage>
</organism>
<feature type="domain" description="Glycosyltransferase subfamily 4-like N-terminal" evidence="4">
    <location>
        <begin position="20"/>
        <end position="183"/>
    </location>
</feature>
<dbReference type="EMBL" id="RCUW01000002">
    <property type="protein sequence ID" value="RLP70483.1"/>
    <property type="molecule type" value="Genomic_DNA"/>
</dbReference>
<dbReference type="GO" id="GO:0009103">
    <property type="term" value="P:lipopolysaccharide biosynthetic process"/>
    <property type="evidence" value="ECO:0007669"/>
    <property type="project" value="TreeGrafter"/>
</dbReference>
<dbReference type="RefSeq" id="WP_087137928.1">
    <property type="nucleotide sequence ID" value="NZ_JBQDRQ010000005.1"/>
</dbReference>
<evidence type="ECO:0000256" key="2">
    <source>
        <dbReference type="ARBA" id="ARBA00022679"/>
    </source>
</evidence>
<evidence type="ECO:0000259" key="4">
    <source>
        <dbReference type="Pfam" id="PF13439"/>
    </source>
</evidence>
<name>A0A3L6ZRC6_9MICO</name>
<dbReference type="SUPFAM" id="SSF53756">
    <property type="entry name" value="UDP-Glycosyltransferase/glycogen phosphorylase"/>
    <property type="match status" value="1"/>
</dbReference>
<dbReference type="Gene3D" id="3.40.50.2000">
    <property type="entry name" value="Glycogen Phosphorylase B"/>
    <property type="match status" value="2"/>
</dbReference>
<dbReference type="Proteomes" id="UP000275395">
    <property type="component" value="Unassembled WGS sequence"/>
</dbReference>
<keyword evidence="2 5" id="KW-0808">Transferase</keyword>
<evidence type="ECO:0000313" key="5">
    <source>
        <dbReference type="EMBL" id="RLP70483.1"/>
    </source>
</evidence>
<dbReference type="Pfam" id="PF13439">
    <property type="entry name" value="Glyco_transf_4"/>
    <property type="match status" value="1"/>
</dbReference>
<sequence length="378" mass="40399">MSAVLRLVLDRLTVEQPTSVSRYAEELARALIATAPRNCVVEGIVSASGSAGAAAIAERLPGLADLHVSPLPHRELRTAWQLGLATGIAPGMLHAPDLLAPLRKHDRRYESAQSVVTVHNTLAWTHPKSLHSSEVAWQKAMLRRARKFADAVIVPSHAVAAQLTEIVALGDRVRVIEHGVSPQLTLPVDAEWRAQRLELPEHYLLAQGDLDPRRGLTELVAALAEPALADARLLIVGGEPWGEVSVAAVLASSGVDPDRVRALGRVSNADLAVLYDRADAFVLPSRAVGFGLPALEAFSFGTPVVISDDASLREVAGDSAEVVPLDGEGFSVRLAATIAALVSDEERRAELAVIGQDRARAYSWASTGEQIWQLHADL</sequence>
<protein>
    <submittedName>
        <fullName evidence="5">Glycosyltransferase family 1 protein</fullName>
    </submittedName>
</protein>
<evidence type="ECO:0000313" key="6">
    <source>
        <dbReference type="Proteomes" id="UP000275395"/>
    </source>
</evidence>
<dbReference type="InterPro" id="IPR028098">
    <property type="entry name" value="Glyco_trans_4-like_N"/>
</dbReference>
<dbReference type="AlphaFoldDB" id="A0A3L6ZRC6"/>
<feature type="domain" description="Glycosyl transferase family 1" evidence="3">
    <location>
        <begin position="195"/>
        <end position="352"/>
    </location>
</feature>
<dbReference type="PANTHER" id="PTHR46401">
    <property type="entry name" value="GLYCOSYLTRANSFERASE WBBK-RELATED"/>
    <property type="match status" value="1"/>
</dbReference>
<reference evidence="5 6" key="1">
    <citation type="submission" date="2018-10" db="EMBL/GenBank/DDBJ databases">
        <authorList>
            <person name="Li J."/>
        </authorList>
    </citation>
    <scope>NUCLEOTIDE SEQUENCE [LARGE SCALE GENOMIC DNA]</scope>
    <source>
        <strain evidence="5 6">JCM 30549</strain>
    </source>
</reference>
<accession>A0A3L6ZRC6</accession>
<dbReference type="InterPro" id="IPR001296">
    <property type="entry name" value="Glyco_trans_1"/>
</dbReference>
<dbReference type="GO" id="GO:0016757">
    <property type="term" value="F:glycosyltransferase activity"/>
    <property type="evidence" value="ECO:0007669"/>
    <property type="project" value="UniProtKB-KW"/>
</dbReference>
<evidence type="ECO:0000259" key="3">
    <source>
        <dbReference type="Pfam" id="PF00534"/>
    </source>
</evidence>
<gene>
    <name evidence="5" type="ORF">D9V30_02970</name>
</gene>
<dbReference type="Pfam" id="PF00534">
    <property type="entry name" value="Glycos_transf_1"/>
    <property type="match status" value="1"/>
</dbReference>
<keyword evidence="1" id="KW-0328">Glycosyltransferase</keyword>
<evidence type="ECO:0000256" key="1">
    <source>
        <dbReference type="ARBA" id="ARBA00022676"/>
    </source>
</evidence>
<comment type="caution">
    <text evidence="5">The sequence shown here is derived from an EMBL/GenBank/DDBJ whole genome shotgun (WGS) entry which is preliminary data.</text>
</comment>
<proteinExistence type="predicted"/>
<dbReference type="PANTHER" id="PTHR46401:SF2">
    <property type="entry name" value="GLYCOSYLTRANSFERASE WBBK-RELATED"/>
    <property type="match status" value="1"/>
</dbReference>